<dbReference type="Proteomes" id="UP001608902">
    <property type="component" value="Unassembled WGS sequence"/>
</dbReference>
<name>A0ABD6ETX5_9BILA</name>
<comment type="similarity">
    <text evidence="2 6">Belongs to the isocitrate and isopropylmalate dehydrogenases family.</text>
</comment>
<evidence type="ECO:0000313" key="8">
    <source>
        <dbReference type="EMBL" id="MFH4983408.1"/>
    </source>
</evidence>
<dbReference type="Gene3D" id="3.40.718.10">
    <property type="entry name" value="Isopropylmalate Dehydrogenase"/>
    <property type="match status" value="1"/>
</dbReference>
<evidence type="ECO:0000256" key="5">
    <source>
        <dbReference type="ARBA" id="ARBA00023128"/>
    </source>
</evidence>
<dbReference type="PANTHER" id="PTHR11835">
    <property type="entry name" value="DECARBOXYLATING DEHYDROGENASES-ISOCITRATE, ISOPROPYLMALATE, TARTRATE"/>
    <property type="match status" value="1"/>
</dbReference>
<dbReference type="InterPro" id="IPR019818">
    <property type="entry name" value="IsoCit/isopropylmalate_DH_CS"/>
</dbReference>
<dbReference type="SMART" id="SM01329">
    <property type="entry name" value="Iso_dh"/>
    <property type="match status" value="1"/>
</dbReference>
<dbReference type="PROSITE" id="PS00470">
    <property type="entry name" value="IDH_IMDH"/>
    <property type="match status" value="1"/>
</dbReference>
<evidence type="ECO:0000256" key="4">
    <source>
        <dbReference type="ARBA" id="ARBA00022946"/>
    </source>
</evidence>
<evidence type="ECO:0000259" key="7">
    <source>
        <dbReference type="SMART" id="SM01329"/>
    </source>
</evidence>
<dbReference type="GO" id="GO:0051287">
    <property type="term" value="F:NAD binding"/>
    <property type="evidence" value="ECO:0007669"/>
    <property type="project" value="UniProtKB-UniRule"/>
</dbReference>
<dbReference type="GO" id="GO:0005739">
    <property type="term" value="C:mitochondrion"/>
    <property type="evidence" value="ECO:0007669"/>
    <property type="project" value="UniProtKB-SubCell"/>
</dbReference>
<dbReference type="AlphaFoldDB" id="A0ABD6ETX5"/>
<accession>A0ABD6ETX5</accession>
<evidence type="ECO:0000313" key="9">
    <source>
        <dbReference type="Proteomes" id="UP001608902"/>
    </source>
</evidence>
<gene>
    <name evidence="8" type="ORF">AB6A40_010117</name>
</gene>
<evidence type="ECO:0000256" key="3">
    <source>
        <dbReference type="ARBA" id="ARBA00022532"/>
    </source>
</evidence>
<evidence type="ECO:0000256" key="6">
    <source>
        <dbReference type="RuleBase" id="RU361266"/>
    </source>
</evidence>
<dbReference type="PANTHER" id="PTHR11835:SF42">
    <property type="entry name" value="ISOCITRATE DEHYDROGENASE [NAD] SUBUNIT BETA, MITOCHONDRIAL"/>
    <property type="match status" value="1"/>
</dbReference>
<reference evidence="8 9" key="1">
    <citation type="submission" date="2024-08" db="EMBL/GenBank/DDBJ databases">
        <title>Gnathostoma spinigerum genome.</title>
        <authorList>
            <person name="Gonzalez-Bertolin B."/>
            <person name="Monzon S."/>
            <person name="Zaballos A."/>
            <person name="Jimenez P."/>
            <person name="Dekumyoy P."/>
            <person name="Varona S."/>
            <person name="Cuesta I."/>
            <person name="Sumanam S."/>
            <person name="Adisakwattana P."/>
            <person name="Gasser R.B."/>
            <person name="Hernandez-Gonzalez A."/>
            <person name="Young N.D."/>
            <person name="Perteguer M.J."/>
        </authorList>
    </citation>
    <scope>NUCLEOTIDE SEQUENCE [LARGE SCALE GENOMIC DNA]</scope>
    <source>
        <strain evidence="8">AL3</strain>
        <tissue evidence="8">Liver</tissue>
    </source>
</reference>
<dbReference type="EMBL" id="JBGFUD010012171">
    <property type="protein sequence ID" value="MFH4983408.1"/>
    <property type="molecule type" value="Genomic_DNA"/>
</dbReference>
<protein>
    <recommendedName>
        <fullName evidence="6">Isocitrate dehydrogenase [NAD] subunit, mitochondrial</fullName>
    </recommendedName>
</protein>
<dbReference type="Pfam" id="PF00180">
    <property type="entry name" value="Iso_dh"/>
    <property type="match status" value="1"/>
</dbReference>
<proteinExistence type="inferred from homology"/>
<dbReference type="GO" id="GO:0000287">
    <property type="term" value="F:magnesium ion binding"/>
    <property type="evidence" value="ECO:0007669"/>
    <property type="project" value="UniProtKB-UniRule"/>
</dbReference>
<organism evidence="8 9">
    <name type="scientific">Gnathostoma spinigerum</name>
    <dbReference type="NCBI Taxonomy" id="75299"/>
    <lineage>
        <taxon>Eukaryota</taxon>
        <taxon>Metazoa</taxon>
        <taxon>Ecdysozoa</taxon>
        <taxon>Nematoda</taxon>
        <taxon>Chromadorea</taxon>
        <taxon>Rhabditida</taxon>
        <taxon>Spirurina</taxon>
        <taxon>Gnathostomatomorpha</taxon>
        <taxon>Gnathostomatoidea</taxon>
        <taxon>Gnathostomatidae</taxon>
        <taxon>Gnathostoma</taxon>
    </lineage>
</organism>
<keyword evidence="9" id="KW-1185">Reference proteome</keyword>
<dbReference type="NCBIfam" id="TIGR00175">
    <property type="entry name" value="mito_nad_idh"/>
    <property type="match status" value="1"/>
</dbReference>
<dbReference type="InterPro" id="IPR004434">
    <property type="entry name" value="Isocitrate_DH_NAD"/>
</dbReference>
<keyword evidence="3 6" id="KW-0816">Tricarboxylic acid cycle</keyword>
<feature type="domain" description="Isopropylmalate dehydrogenase-like" evidence="7">
    <location>
        <begin position="45"/>
        <end position="377"/>
    </location>
</feature>
<evidence type="ECO:0000256" key="2">
    <source>
        <dbReference type="ARBA" id="ARBA00007769"/>
    </source>
</evidence>
<comment type="subcellular location">
    <subcellularLocation>
        <location evidence="1 6">Mitochondrion</location>
    </subcellularLocation>
</comment>
<dbReference type="FunFam" id="3.40.718.10:FF:000001">
    <property type="entry name" value="Isocitrate dehydrogenase [NAD] subunit, mitochondrial"/>
    <property type="match status" value="1"/>
</dbReference>
<dbReference type="InterPro" id="IPR024084">
    <property type="entry name" value="IsoPropMal-DH-like_dom"/>
</dbReference>
<evidence type="ECO:0000256" key="1">
    <source>
        <dbReference type="ARBA" id="ARBA00004173"/>
    </source>
</evidence>
<sequence>MSKYHTAISSLCRSFIVRKNISVLRRTYATAGRTLKNDIHPHRLKVTLIPGDGVGPELIYAVEDVVKHTGIPLDFEEVYLSEVHHSRSADIQDAIDSITRNNHVALKGTIQEWDGHGSGITSDMALNMNMRLKREMDLFANVVHIKSLEGIKTRHGKKLDFVVIREQTEGEYSSLEHELIPGVVECLKIITRPKCERIAKFAFDYATKYGRKKVTVVHKANIMKMGDGLFLQVCQEVAHMYPDIELESMIVDNTCMQLVSRPEQFDVMVMPSLYGNIVDNVAAGLVGGAGVVAGCSIGSDYIVFEPGSLHSFQKAFGRQIANPTAMLLCCADMLNHLYLKKYGDALRKAVETVIADGRIKTRDLGGFSSTSDFTEAVVNNFQI</sequence>
<dbReference type="GO" id="GO:0006099">
    <property type="term" value="P:tricarboxylic acid cycle"/>
    <property type="evidence" value="ECO:0007669"/>
    <property type="project" value="UniProtKB-UniRule"/>
</dbReference>
<keyword evidence="5 6" id="KW-0496">Mitochondrion</keyword>
<dbReference type="SUPFAM" id="SSF53659">
    <property type="entry name" value="Isocitrate/Isopropylmalate dehydrogenase-like"/>
    <property type="match status" value="1"/>
</dbReference>
<comment type="caution">
    <text evidence="8">The sequence shown here is derived from an EMBL/GenBank/DDBJ whole genome shotgun (WGS) entry which is preliminary data.</text>
</comment>
<keyword evidence="4 6" id="KW-0809">Transit peptide</keyword>